<gene>
    <name evidence="2" type="ORF">COV49_02735</name>
</gene>
<evidence type="ECO:0000313" key="2">
    <source>
        <dbReference type="EMBL" id="PIR13290.1"/>
    </source>
</evidence>
<evidence type="ECO:0000259" key="1">
    <source>
        <dbReference type="Pfam" id="PF00535"/>
    </source>
</evidence>
<dbReference type="Pfam" id="PF00535">
    <property type="entry name" value="Glycos_transf_2"/>
    <property type="match status" value="1"/>
</dbReference>
<proteinExistence type="predicted"/>
<name>A0A2M6K936_9BACT</name>
<dbReference type="SUPFAM" id="SSF53448">
    <property type="entry name" value="Nucleotide-diphospho-sugar transferases"/>
    <property type="match status" value="1"/>
</dbReference>
<organism evidence="2 3">
    <name type="scientific">Candidatus Falkowbacteria bacterium CG11_big_fil_rev_8_21_14_0_20_39_10</name>
    <dbReference type="NCBI Taxonomy" id="1974570"/>
    <lineage>
        <taxon>Bacteria</taxon>
        <taxon>Candidatus Falkowiibacteriota</taxon>
    </lineage>
</organism>
<dbReference type="PANTHER" id="PTHR43179:SF7">
    <property type="entry name" value="RHAMNOSYLTRANSFERASE WBBL"/>
    <property type="match status" value="1"/>
</dbReference>
<dbReference type="PANTHER" id="PTHR43179">
    <property type="entry name" value="RHAMNOSYLTRANSFERASE WBBL"/>
    <property type="match status" value="1"/>
</dbReference>
<evidence type="ECO:0000313" key="3">
    <source>
        <dbReference type="Proteomes" id="UP000230869"/>
    </source>
</evidence>
<comment type="caution">
    <text evidence="2">The sequence shown here is derived from an EMBL/GenBank/DDBJ whole genome shotgun (WGS) entry which is preliminary data.</text>
</comment>
<dbReference type="Gene3D" id="3.90.550.10">
    <property type="entry name" value="Spore Coat Polysaccharide Biosynthesis Protein SpsA, Chain A"/>
    <property type="match status" value="1"/>
</dbReference>
<dbReference type="AlphaFoldDB" id="A0A2M6K936"/>
<dbReference type="InterPro" id="IPR001173">
    <property type="entry name" value="Glyco_trans_2-like"/>
</dbReference>
<dbReference type="InterPro" id="IPR029044">
    <property type="entry name" value="Nucleotide-diphossugar_trans"/>
</dbReference>
<accession>A0A2M6K936</accession>
<dbReference type="Proteomes" id="UP000230869">
    <property type="component" value="Unassembled WGS sequence"/>
</dbReference>
<dbReference type="CDD" id="cd04186">
    <property type="entry name" value="GT_2_like_c"/>
    <property type="match status" value="1"/>
</dbReference>
<sequence>MPSNNSPHSKIELSIIVLSYNTAALTTQTVESILTSLNAARFGYEIIVFDNASKDKSVEFVRELSQKFKQIRLIAHHENLGFSKGNNKAVTLARGSYILFLNSDIIVQDDAISKLFEYYKNNQQFIHFLGGKLFNKNGTCQPSGGPFYSLSVVFGALFAKGDHWRFSRQSPDRITQIDWVSGACILTTKKIFRKLSGFDEKIFMYMDEIDLLYRARKMNYHTYFYPYAPFIHLGSASSKGKTYPIIQVYKGFLYFYKKHHSSLSISLLRGMLQLKARIAIWIGKLTKNQYLTDTYAKALKIAQMD</sequence>
<protein>
    <recommendedName>
        <fullName evidence="1">Glycosyltransferase 2-like domain-containing protein</fullName>
    </recommendedName>
</protein>
<dbReference type="EMBL" id="PCWW01000046">
    <property type="protein sequence ID" value="PIR13290.1"/>
    <property type="molecule type" value="Genomic_DNA"/>
</dbReference>
<feature type="domain" description="Glycosyltransferase 2-like" evidence="1">
    <location>
        <begin position="14"/>
        <end position="123"/>
    </location>
</feature>
<reference evidence="2 3" key="1">
    <citation type="submission" date="2017-09" db="EMBL/GenBank/DDBJ databases">
        <title>Depth-based differentiation of microbial function through sediment-hosted aquifers and enrichment of novel symbionts in the deep terrestrial subsurface.</title>
        <authorList>
            <person name="Probst A.J."/>
            <person name="Ladd B."/>
            <person name="Jarett J.K."/>
            <person name="Geller-Mcgrath D.E."/>
            <person name="Sieber C.M."/>
            <person name="Emerson J.B."/>
            <person name="Anantharaman K."/>
            <person name="Thomas B.C."/>
            <person name="Malmstrom R."/>
            <person name="Stieglmeier M."/>
            <person name="Klingl A."/>
            <person name="Woyke T."/>
            <person name="Ryan C.M."/>
            <person name="Banfield J.F."/>
        </authorList>
    </citation>
    <scope>NUCLEOTIDE SEQUENCE [LARGE SCALE GENOMIC DNA]</scope>
    <source>
        <strain evidence="2">CG11_big_fil_rev_8_21_14_0_20_39_10</strain>
    </source>
</reference>